<dbReference type="KEGG" id="mic:Mic7113_5392"/>
<keyword evidence="1" id="KW-0472">Membrane</keyword>
<accession>K9WKV3</accession>
<evidence type="ECO:0000256" key="1">
    <source>
        <dbReference type="SAM" id="Phobius"/>
    </source>
</evidence>
<evidence type="ECO:0000259" key="2">
    <source>
        <dbReference type="Pfam" id="PF00535"/>
    </source>
</evidence>
<feature type="transmembrane region" description="Helical" evidence="1">
    <location>
        <begin position="12"/>
        <end position="39"/>
    </location>
</feature>
<keyword evidence="1" id="KW-0812">Transmembrane</keyword>
<evidence type="ECO:0000313" key="4">
    <source>
        <dbReference type="Proteomes" id="UP000010471"/>
    </source>
</evidence>
<keyword evidence="3" id="KW-0808">Transferase</keyword>
<keyword evidence="1" id="KW-1133">Transmembrane helix</keyword>
<dbReference type="Gene3D" id="3.90.550.10">
    <property type="entry name" value="Spore Coat Polysaccharide Biosynthesis Protein SpsA, Chain A"/>
    <property type="match status" value="1"/>
</dbReference>
<protein>
    <submittedName>
        <fullName evidence="3">Glycosyl transferase</fullName>
    </submittedName>
</protein>
<sequence length="409" mass="44992">MSWVIALVSHSTALLSLPIAGFFASALLLIQIPATFLLLSRLSKGPGRRPPIVPQAATPDQLGAVSVVVPTLNERDRLTPCLVGLSQQSYEVREIIVVDSRSTDGTPELVKDAQEKDPRFRLINDDPLPTDWVGRPWALHTGFLHSSPHSQWFLGMDADTQPRAGLVAGLIQKAEAEKFDLVSLSPQFILKYPGEWWLQPALLITLVYRFGPTGINSDSAERVMANGQCFLCRREVLAKLEGYTSAKGSFCDDVTLARYAAACGFKVGFLDGAKVVKVRMYEGAKETWKEWGRSLDLKDASSMSQVWSDLWLLLSVQGLPLPASLILFSCLGWGITSPSVMAAAGLNLFLLLIRFALLFAIAPSYDRSQGSAASWLFWLSPLADPLAVWRIFLSASHRPTSWRGRSYSV</sequence>
<dbReference type="Proteomes" id="UP000010471">
    <property type="component" value="Chromosome"/>
</dbReference>
<evidence type="ECO:0000313" key="3">
    <source>
        <dbReference type="EMBL" id="AFZ21035.1"/>
    </source>
</evidence>
<organism evidence="3 4">
    <name type="scientific">Allocoleopsis franciscana PCC 7113</name>
    <dbReference type="NCBI Taxonomy" id="1173027"/>
    <lineage>
        <taxon>Bacteria</taxon>
        <taxon>Bacillati</taxon>
        <taxon>Cyanobacteriota</taxon>
        <taxon>Cyanophyceae</taxon>
        <taxon>Coleofasciculales</taxon>
        <taxon>Coleofasciculaceae</taxon>
        <taxon>Allocoleopsis</taxon>
        <taxon>Allocoleopsis franciscana</taxon>
    </lineage>
</organism>
<dbReference type="STRING" id="1173027.Mic7113_5392"/>
<dbReference type="InterPro" id="IPR001173">
    <property type="entry name" value="Glyco_trans_2-like"/>
</dbReference>
<dbReference type="eggNOG" id="COG1215">
    <property type="taxonomic scope" value="Bacteria"/>
</dbReference>
<dbReference type="AlphaFoldDB" id="K9WKV3"/>
<dbReference type="EMBL" id="CP003630">
    <property type="protein sequence ID" value="AFZ21035.1"/>
    <property type="molecule type" value="Genomic_DNA"/>
</dbReference>
<dbReference type="SUPFAM" id="SSF53448">
    <property type="entry name" value="Nucleotide-diphospho-sugar transferases"/>
    <property type="match status" value="1"/>
</dbReference>
<reference evidence="3 4" key="1">
    <citation type="submission" date="2012-06" db="EMBL/GenBank/DDBJ databases">
        <title>Finished chromosome of genome of Microcoleus sp. PCC 7113.</title>
        <authorList>
            <consortium name="US DOE Joint Genome Institute"/>
            <person name="Gugger M."/>
            <person name="Coursin T."/>
            <person name="Rippka R."/>
            <person name="Tandeau De Marsac N."/>
            <person name="Huntemann M."/>
            <person name="Wei C.-L."/>
            <person name="Han J."/>
            <person name="Detter J.C."/>
            <person name="Han C."/>
            <person name="Tapia R."/>
            <person name="Chen A."/>
            <person name="Kyrpides N."/>
            <person name="Mavromatis K."/>
            <person name="Markowitz V."/>
            <person name="Szeto E."/>
            <person name="Ivanova N."/>
            <person name="Pagani I."/>
            <person name="Pati A."/>
            <person name="Goodwin L."/>
            <person name="Nordberg H.P."/>
            <person name="Cantor M.N."/>
            <person name="Hua S.X."/>
            <person name="Woyke T."/>
            <person name="Kerfeld C.A."/>
        </authorList>
    </citation>
    <scope>NUCLEOTIDE SEQUENCE [LARGE SCALE GENOMIC DNA]</scope>
    <source>
        <strain evidence="3 4">PCC 7113</strain>
    </source>
</reference>
<feature type="transmembrane region" description="Helical" evidence="1">
    <location>
        <begin position="373"/>
        <end position="392"/>
    </location>
</feature>
<proteinExistence type="predicted"/>
<dbReference type="PANTHER" id="PTHR43646:SF3">
    <property type="entry name" value="SLR1566 PROTEIN"/>
    <property type="match status" value="1"/>
</dbReference>
<dbReference type="GO" id="GO:0016740">
    <property type="term" value="F:transferase activity"/>
    <property type="evidence" value="ECO:0007669"/>
    <property type="project" value="UniProtKB-KW"/>
</dbReference>
<feature type="transmembrane region" description="Helical" evidence="1">
    <location>
        <begin position="310"/>
        <end position="335"/>
    </location>
</feature>
<dbReference type="InterPro" id="IPR054683">
    <property type="entry name" value="CruG-like"/>
</dbReference>
<keyword evidence="4" id="KW-1185">Reference proteome</keyword>
<dbReference type="PATRIC" id="fig|1173027.3.peg.5971"/>
<feature type="transmembrane region" description="Helical" evidence="1">
    <location>
        <begin position="341"/>
        <end position="361"/>
    </location>
</feature>
<name>K9WKV3_9CYAN</name>
<dbReference type="NCBIfam" id="NF045692">
    <property type="entry name" value="OglycostaseCruG"/>
    <property type="match status" value="1"/>
</dbReference>
<dbReference type="Pfam" id="PF00535">
    <property type="entry name" value="Glycos_transf_2"/>
    <property type="match status" value="1"/>
</dbReference>
<dbReference type="InterPro" id="IPR029044">
    <property type="entry name" value="Nucleotide-diphossugar_trans"/>
</dbReference>
<dbReference type="OrthoDB" id="9806525at2"/>
<dbReference type="PANTHER" id="PTHR43646">
    <property type="entry name" value="GLYCOSYLTRANSFERASE"/>
    <property type="match status" value="1"/>
</dbReference>
<gene>
    <name evidence="3" type="ORF">Mic7113_5392</name>
</gene>
<feature type="domain" description="Glycosyltransferase 2-like" evidence="2">
    <location>
        <begin position="66"/>
        <end position="239"/>
    </location>
</feature>
<dbReference type="HOGENOM" id="CLU_038143_0_0_3"/>